<evidence type="ECO:0000313" key="1">
    <source>
        <dbReference type="EMBL" id="GME79988.1"/>
    </source>
</evidence>
<proteinExistence type="predicted"/>
<keyword evidence="2" id="KW-1185">Reference proteome</keyword>
<accession>A0ACB5T349</accession>
<sequence length="508" mass="54045">MDSVREKDVFIIQSAGSEAVNDNLIQLLIMISACKMASSKRISVVCPYFFYSRQTESPSSKKGVPSLLSNNKSLAYDSFPPSPRPLSRNNTVSAGSAAPQSSGSTGAASTAPVGERDLKSPLSAPALTSSNLSPPTSTNTILSPSPLNPLVSRLQSASAAQQQMPLLQPIGYKPHSQHAHSKSANGSSHNNHNNGKVYKSWIAQSGTLIANLLVSAGANHIITMDLHESHYQGFFDIPVDNLYSKSLIQHYIVNYVPDYKDCVIVSPDAGGAKRATAIADTLGLPFALIHKERRYKVSSSHAEHNNNNNNQSVNGINNNGSITGLLAPSSPNGSQVSPPSSIANASADDLLITNNSAINSVQLGQSTSTASLNSIMSTGMTPSGDKVVATTMLVGHVKDKTCVIIDDLIDTANTVVRASKLLKEQGAKCVYVITTHGIFSGEALKKVRLCGAIDKIITTNTINQQDHYVDFVSHGGSFETLDVSKIFAEAIRRINNGESVSIIYDQGW</sequence>
<name>A0ACB5T349_AMBMO</name>
<dbReference type="EMBL" id="BSXS01002848">
    <property type="protein sequence ID" value="GME79988.1"/>
    <property type="molecule type" value="Genomic_DNA"/>
</dbReference>
<dbReference type="Proteomes" id="UP001165064">
    <property type="component" value="Unassembled WGS sequence"/>
</dbReference>
<gene>
    <name evidence="1" type="ORF">Amon02_000422900</name>
</gene>
<organism evidence="1 2">
    <name type="scientific">Ambrosiozyma monospora</name>
    <name type="common">Yeast</name>
    <name type="synonym">Endomycopsis monosporus</name>
    <dbReference type="NCBI Taxonomy" id="43982"/>
    <lineage>
        <taxon>Eukaryota</taxon>
        <taxon>Fungi</taxon>
        <taxon>Dikarya</taxon>
        <taxon>Ascomycota</taxon>
        <taxon>Saccharomycotina</taxon>
        <taxon>Pichiomycetes</taxon>
        <taxon>Pichiales</taxon>
        <taxon>Pichiaceae</taxon>
        <taxon>Ambrosiozyma</taxon>
    </lineage>
</organism>
<evidence type="ECO:0000313" key="2">
    <source>
        <dbReference type="Proteomes" id="UP001165064"/>
    </source>
</evidence>
<reference evidence="1" key="1">
    <citation type="submission" date="2023-04" db="EMBL/GenBank/DDBJ databases">
        <title>Ambrosiozyma monospora NBRC 10751.</title>
        <authorList>
            <person name="Ichikawa N."/>
            <person name="Sato H."/>
            <person name="Tonouchi N."/>
        </authorList>
    </citation>
    <scope>NUCLEOTIDE SEQUENCE</scope>
    <source>
        <strain evidence="1">NBRC 10751</strain>
    </source>
</reference>
<comment type="caution">
    <text evidence="1">The sequence shown here is derived from an EMBL/GenBank/DDBJ whole genome shotgun (WGS) entry which is preliminary data.</text>
</comment>
<protein>
    <submittedName>
        <fullName evidence="1">Unnamed protein product</fullName>
    </submittedName>
</protein>